<organism evidence="1 2">
    <name type="scientific">Coptis chinensis</name>
    <dbReference type="NCBI Taxonomy" id="261450"/>
    <lineage>
        <taxon>Eukaryota</taxon>
        <taxon>Viridiplantae</taxon>
        <taxon>Streptophyta</taxon>
        <taxon>Embryophyta</taxon>
        <taxon>Tracheophyta</taxon>
        <taxon>Spermatophyta</taxon>
        <taxon>Magnoliopsida</taxon>
        <taxon>Ranunculales</taxon>
        <taxon>Ranunculaceae</taxon>
        <taxon>Coptidoideae</taxon>
        <taxon>Coptis</taxon>
    </lineage>
</organism>
<dbReference type="OrthoDB" id="3945418at2759"/>
<dbReference type="AlphaFoldDB" id="A0A835HJ36"/>
<sequence>MDPRSSVSFDSHYYQALTQKQALFHRRQRLLTGIGLAKLARRLLNGNAFMGNYGVIHQQKSIPIFQTATGKLVEELKSSMMKVLSVLNGNDDHVAHTGPEPRECLPCRKPFDSSPSNTQSQGLRNRIYNMGKNYMQVFPLIKTLTFNIICSLLFGLEHGTRREKLVEWFEEMVEARGPVISLTTFNRSIRASSRIQNMIMDIISEKKLAVEEQVVSPDQKDLITNLLSMHREDNSALRCTTWSPGSHGSYA</sequence>
<dbReference type="GO" id="GO:0016705">
    <property type="term" value="F:oxidoreductase activity, acting on paired donors, with incorporation or reduction of molecular oxygen"/>
    <property type="evidence" value="ECO:0007669"/>
    <property type="project" value="InterPro"/>
</dbReference>
<accession>A0A835HJ36</accession>
<dbReference type="Gene3D" id="1.10.630.10">
    <property type="entry name" value="Cytochrome P450"/>
    <property type="match status" value="1"/>
</dbReference>
<proteinExistence type="predicted"/>
<reference evidence="1 2" key="1">
    <citation type="submission" date="2020-10" db="EMBL/GenBank/DDBJ databases">
        <title>The Coptis chinensis genome and diversification of protoberbering-type alkaloids.</title>
        <authorList>
            <person name="Wang B."/>
            <person name="Shu S."/>
            <person name="Song C."/>
            <person name="Liu Y."/>
        </authorList>
    </citation>
    <scope>NUCLEOTIDE SEQUENCE [LARGE SCALE GENOMIC DNA]</scope>
    <source>
        <strain evidence="1">HL-2020</strain>
        <tissue evidence="1">Leaf</tissue>
    </source>
</reference>
<dbReference type="EMBL" id="JADFTS010000006">
    <property type="protein sequence ID" value="KAF9600210.1"/>
    <property type="molecule type" value="Genomic_DNA"/>
</dbReference>
<gene>
    <name evidence="1" type="ORF">IFM89_005034</name>
</gene>
<keyword evidence="2" id="KW-1185">Reference proteome</keyword>
<evidence type="ECO:0000313" key="1">
    <source>
        <dbReference type="EMBL" id="KAF9600210.1"/>
    </source>
</evidence>
<dbReference type="GO" id="GO:0005506">
    <property type="term" value="F:iron ion binding"/>
    <property type="evidence" value="ECO:0007669"/>
    <property type="project" value="InterPro"/>
</dbReference>
<name>A0A835HJ36_9MAGN</name>
<evidence type="ECO:0000313" key="2">
    <source>
        <dbReference type="Proteomes" id="UP000631114"/>
    </source>
</evidence>
<dbReference type="SUPFAM" id="SSF48264">
    <property type="entry name" value="Cytochrome P450"/>
    <property type="match status" value="1"/>
</dbReference>
<dbReference type="GO" id="GO:0020037">
    <property type="term" value="F:heme binding"/>
    <property type="evidence" value="ECO:0007669"/>
    <property type="project" value="InterPro"/>
</dbReference>
<protein>
    <submittedName>
        <fullName evidence="1">Uncharacterized protein</fullName>
    </submittedName>
</protein>
<dbReference type="Proteomes" id="UP000631114">
    <property type="component" value="Unassembled WGS sequence"/>
</dbReference>
<dbReference type="InterPro" id="IPR036396">
    <property type="entry name" value="Cyt_P450_sf"/>
</dbReference>
<comment type="caution">
    <text evidence="1">The sequence shown here is derived from an EMBL/GenBank/DDBJ whole genome shotgun (WGS) entry which is preliminary data.</text>
</comment>
<dbReference type="GO" id="GO:0004497">
    <property type="term" value="F:monooxygenase activity"/>
    <property type="evidence" value="ECO:0007669"/>
    <property type="project" value="InterPro"/>
</dbReference>